<proteinExistence type="predicted"/>
<sequence length="113" mass="13626">MFFWKRGKKEEFSDEQIEKIIDEYMLLMKEAIGRYLPRRMRRALNKNKGWKSLSASKKREQLQDIRQKGLSSWLDQTTEEAVEQISSFVPESGALEEELRKILKDFKKKWNIR</sequence>
<protein>
    <submittedName>
        <fullName evidence="1">Uncharacterized protein</fullName>
    </submittedName>
</protein>
<evidence type="ECO:0000313" key="2">
    <source>
        <dbReference type="Proteomes" id="UP000280417"/>
    </source>
</evidence>
<evidence type="ECO:0000313" key="1">
    <source>
        <dbReference type="EMBL" id="RLE12241.1"/>
    </source>
</evidence>
<gene>
    <name evidence="1" type="ORF">DRJ04_06550</name>
</gene>
<dbReference type="Proteomes" id="UP000280417">
    <property type="component" value="Unassembled WGS sequence"/>
</dbReference>
<comment type="caution">
    <text evidence="1">The sequence shown here is derived from an EMBL/GenBank/DDBJ whole genome shotgun (WGS) entry which is preliminary data.</text>
</comment>
<reference evidence="1 2" key="1">
    <citation type="submission" date="2018-06" db="EMBL/GenBank/DDBJ databases">
        <title>Extensive metabolic versatility and redundancy in microbially diverse, dynamic hydrothermal sediments.</title>
        <authorList>
            <person name="Dombrowski N."/>
            <person name="Teske A."/>
            <person name="Baker B.J."/>
        </authorList>
    </citation>
    <scope>NUCLEOTIDE SEQUENCE [LARGE SCALE GENOMIC DNA]</scope>
    <source>
        <strain evidence="1">B3_G15</strain>
    </source>
</reference>
<name>A0A662DD49_UNCAE</name>
<accession>A0A662DD49</accession>
<organism evidence="1 2">
    <name type="scientific">Aerophobetes bacterium</name>
    <dbReference type="NCBI Taxonomy" id="2030807"/>
    <lineage>
        <taxon>Bacteria</taxon>
        <taxon>Candidatus Aerophobota</taxon>
    </lineage>
</organism>
<dbReference type="AlphaFoldDB" id="A0A662DD49"/>
<dbReference type="EMBL" id="QMQA01000180">
    <property type="protein sequence ID" value="RLE12241.1"/>
    <property type="molecule type" value="Genomic_DNA"/>
</dbReference>